<accession>A0A6G4D9M0</accession>
<dbReference type="SUPFAM" id="SSF47729">
    <property type="entry name" value="IHF-like DNA-binding proteins"/>
    <property type="match status" value="1"/>
</dbReference>
<dbReference type="EMBL" id="SWNS01000004">
    <property type="protein sequence ID" value="NFD87644.1"/>
    <property type="molecule type" value="Genomic_DNA"/>
</dbReference>
<dbReference type="PANTHER" id="PTHR33175:SF3">
    <property type="entry name" value="DNA-BINDING PROTEIN HU-BETA"/>
    <property type="match status" value="1"/>
</dbReference>
<dbReference type="InterPro" id="IPR000119">
    <property type="entry name" value="Hist_DNA-bd"/>
</dbReference>
<keyword evidence="3 5" id="KW-0238">DNA-binding</keyword>
<dbReference type="GO" id="GO:0003677">
    <property type="term" value="F:DNA binding"/>
    <property type="evidence" value="ECO:0007669"/>
    <property type="project" value="UniProtKB-KW"/>
</dbReference>
<dbReference type="PANTHER" id="PTHR33175">
    <property type="entry name" value="DNA-BINDING PROTEIN HU"/>
    <property type="match status" value="1"/>
</dbReference>
<dbReference type="InterPro" id="IPR010992">
    <property type="entry name" value="IHF-like_DNA-bd_dom_sf"/>
</dbReference>
<dbReference type="EMBL" id="SXDK01000004">
    <property type="protein sequence ID" value="NFU59537.1"/>
    <property type="molecule type" value="Genomic_DNA"/>
</dbReference>
<dbReference type="GO" id="GO:0030261">
    <property type="term" value="P:chromosome condensation"/>
    <property type="evidence" value="ECO:0007669"/>
    <property type="project" value="UniProtKB-KW"/>
</dbReference>
<organism evidence="5">
    <name type="scientific">Clostridium botulinum</name>
    <dbReference type="NCBI Taxonomy" id="1491"/>
    <lineage>
        <taxon>Bacteria</taxon>
        <taxon>Bacillati</taxon>
        <taxon>Bacillota</taxon>
        <taxon>Clostridia</taxon>
        <taxon>Eubacteriales</taxon>
        <taxon>Clostridiaceae</taxon>
        <taxon>Clostridium</taxon>
    </lineage>
</organism>
<comment type="similarity">
    <text evidence="1 4">Belongs to the bacterial histone-like protein family.</text>
</comment>
<evidence type="ECO:0000256" key="2">
    <source>
        <dbReference type="ARBA" id="ARBA00023067"/>
    </source>
</evidence>
<gene>
    <name evidence="5" type="ORF">FCV13_06355</name>
    <name evidence="6" type="ORF">FDF67_04835</name>
</gene>
<dbReference type="SMART" id="SM00411">
    <property type="entry name" value="BHL"/>
    <property type="match status" value="1"/>
</dbReference>
<dbReference type="PRINTS" id="PR01727">
    <property type="entry name" value="DNABINDINGHU"/>
</dbReference>
<reference evidence="5" key="1">
    <citation type="submission" date="2019-04" db="EMBL/GenBank/DDBJ databases">
        <title>Genome sequencing of Clostridium botulinum Groups I-IV and Clostridium butyricum.</title>
        <authorList>
            <person name="Brunt J."/>
            <person name="Van Vliet A.H.M."/>
            <person name="Stringer S.C."/>
            <person name="Carter A.T."/>
            <person name="Peck M.W."/>
        </authorList>
    </citation>
    <scope>NUCLEOTIDE SEQUENCE</scope>
    <source>
        <strain evidence="6">7221C</strain>
        <strain evidence="5">Colworth BL165</strain>
    </source>
</reference>
<dbReference type="Pfam" id="PF00216">
    <property type="entry name" value="Bac_DNA_binding"/>
    <property type="match status" value="1"/>
</dbReference>
<evidence type="ECO:0000313" key="6">
    <source>
        <dbReference type="EMBL" id="NFU59537.1"/>
    </source>
</evidence>
<dbReference type="GO" id="GO:0030527">
    <property type="term" value="F:structural constituent of chromatin"/>
    <property type="evidence" value="ECO:0007669"/>
    <property type="project" value="InterPro"/>
</dbReference>
<dbReference type="Gene3D" id="4.10.520.10">
    <property type="entry name" value="IHF-like DNA-binding proteins"/>
    <property type="match status" value="1"/>
</dbReference>
<comment type="caution">
    <text evidence="5">The sequence shown here is derived from an EMBL/GenBank/DDBJ whole genome shotgun (WGS) entry which is preliminary data.</text>
</comment>
<evidence type="ECO:0000256" key="3">
    <source>
        <dbReference type="ARBA" id="ARBA00023125"/>
    </source>
</evidence>
<keyword evidence="2" id="KW-0226">DNA condensation</keyword>
<name>A0A6G4D9M0_CLOBO</name>
<evidence type="ECO:0000256" key="1">
    <source>
        <dbReference type="ARBA" id="ARBA00010529"/>
    </source>
</evidence>
<protein>
    <submittedName>
        <fullName evidence="5">HU family DNA-binding protein</fullName>
    </submittedName>
</protein>
<dbReference type="Proteomes" id="UP000785180">
    <property type="component" value="Unassembled WGS sequence"/>
</dbReference>
<evidence type="ECO:0000256" key="4">
    <source>
        <dbReference type="RuleBase" id="RU003939"/>
    </source>
</evidence>
<proteinExistence type="inferred from homology"/>
<evidence type="ECO:0000313" key="5">
    <source>
        <dbReference type="EMBL" id="NFD87644.1"/>
    </source>
</evidence>
<sequence length="95" mass="10594">MVKTELLGRMVEKLEGKEVKVSKKDMDAIYSVVLETVAEVVKEEGKLTTPIGTFKNTTRGARVGRNPRSGEEIQIAESHALTFKQSKAVKEEFNK</sequence>
<dbReference type="AlphaFoldDB" id="A0A6G4D9M0"/>
<dbReference type="CDD" id="cd00591">
    <property type="entry name" value="HU_IHF"/>
    <property type="match status" value="1"/>
</dbReference>
<dbReference type="RefSeq" id="WP_003378327.1">
    <property type="nucleotide sequence ID" value="NZ_CP063817.1"/>
</dbReference>